<gene>
    <name evidence="1" type="ORF">TCLT_LOCUS5040</name>
</gene>
<proteinExistence type="predicted"/>
<protein>
    <submittedName>
        <fullName evidence="3">Beta-ketoacyl-[acyl-carrier-protein] synthase I</fullName>
    </submittedName>
</protein>
<evidence type="ECO:0000313" key="1">
    <source>
        <dbReference type="EMBL" id="VDN02241.1"/>
    </source>
</evidence>
<reference evidence="3" key="1">
    <citation type="submission" date="2017-02" db="UniProtKB">
        <authorList>
            <consortium name="WormBaseParasite"/>
        </authorList>
    </citation>
    <scope>IDENTIFICATION</scope>
</reference>
<dbReference type="WBParaSite" id="TCLT_0000505101-mRNA-1">
    <property type="protein sequence ID" value="TCLT_0000505101-mRNA-1"/>
    <property type="gene ID" value="TCLT_0000505101"/>
</dbReference>
<evidence type="ECO:0000313" key="3">
    <source>
        <dbReference type="WBParaSite" id="TCLT_0000505101-mRNA-1"/>
    </source>
</evidence>
<reference evidence="1 2" key="2">
    <citation type="submission" date="2018-11" db="EMBL/GenBank/DDBJ databases">
        <authorList>
            <consortium name="Pathogen Informatics"/>
        </authorList>
    </citation>
    <scope>NUCLEOTIDE SEQUENCE [LARGE SCALE GENOMIC DNA]</scope>
</reference>
<dbReference type="OrthoDB" id="5870089at2759"/>
<evidence type="ECO:0000313" key="2">
    <source>
        <dbReference type="Proteomes" id="UP000276776"/>
    </source>
</evidence>
<dbReference type="Proteomes" id="UP000276776">
    <property type="component" value="Unassembled WGS sequence"/>
</dbReference>
<organism evidence="3">
    <name type="scientific">Thelazia callipaeda</name>
    <name type="common">Oriental eyeworm</name>
    <name type="synonym">Parasitic nematode</name>
    <dbReference type="NCBI Taxonomy" id="103827"/>
    <lineage>
        <taxon>Eukaryota</taxon>
        <taxon>Metazoa</taxon>
        <taxon>Ecdysozoa</taxon>
        <taxon>Nematoda</taxon>
        <taxon>Chromadorea</taxon>
        <taxon>Rhabditida</taxon>
        <taxon>Spirurina</taxon>
        <taxon>Spiruromorpha</taxon>
        <taxon>Thelazioidea</taxon>
        <taxon>Thelaziidae</taxon>
        <taxon>Thelazia</taxon>
    </lineage>
</organism>
<keyword evidence="2" id="KW-1185">Reference proteome</keyword>
<accession>A0A0N5CXD1</accession>
<dbReference type="AlphaFoldDB" id="A0A0N5CXD1"/>
<dbReference type="EMBL" id="UYYF01004317">
    <property type="protein sequence ID" value="VDN02241.1"/>
    <property type="molecule type" value="Genomic_DNA"/>
</dbReference>
<sequence>MRAAFALSWNVEWLGSFSVSGTDPETVSQRLDRFKPQKPAIAVQLSVSVSSVKVCPIDNNEPIGTQNVSNFGSKLVASNA</sequence>
<name>A0A0N5CXD1_THECL</name>